<organism evidence="1 2">
    <name type="scientific">Niabella ginsengisoli</name>
    <dbReference type="NCBI Taxonomy" id="522298"/>
    <lineage>
        <taxon>Bacteria</taxon>
        <taxon>Pseudomonadati</taxon>
        <taxon>Bacteroidota</taxon>
        <taxon>Chitinophagia</taxon>
        <taxon>Chitinophagales</taxon>
        <taxon>Chitinophagaceae</taxon>
        <taxon>Niabella</taxon>
    </lineage>
</organism>
<dbReference type="EMBL" id="JAKWBL010000002">
    <property type="protein sequence ID" value="MCH5598830.1"/>
    <property type="molecule type" value="Genomic_DNA"/>
</dbReference>
<evidence type="ECO:0000313" key="2">
    <source>
        <dbReference type="Proteomes" id="UP001202248"/>
    </source>
</evidence>
<name>A0ABS9SKF2_9BACT</name>
<evidence type="ECO:0000313" key="1">
    <source>
        <dbReference type="EMBL" id="MCH5598830.1"/>
    </source>
</evidence>
<dbReference type="Proteomes" id="UP001202248">
    <property type="component" value="Unassembled WGS sequence"/>
</dbReference>
<keyword evidence="2" id="KW-1185">Reference proteome</keyword>
<protein>
    <submittedName>
        <fullName evidence="1">Uncharacterized protein</fullName>
    </submittedName>
</protein>
<sequence>MQNKKIDLPYAKVPDVNKLIAQSKQGEVKAYYARLALEQIARGGALPAALTHFPIQVWSFGEDLVMVFYGGKTLSDYSLRLKKELDKNKLWVNGYSNDVPCYIASEEALKDPRFIYETTNSMYYYDKPSPFATGVEDKIINTVYELLPSFLVKQRR</sequence>
<accession>A0ABS9SKF2</accession>
<gene>
    <name evidence="1" type="ORF">MKP09_13405</name>
</gene>
<reference evidence="1 2" key="1">
    <citation type="submission" date="2022-02" db="EMBL/GenBank/DDBJ databases">
        <authorList>
            <person name="Min J."/>
        </authorList>
    </citation>
    <scope>NUCLEOTIDE SEQUENCE [LARGE SCALE GENOMIC DNA]</scope>
    <source>
        <strain evidence="1 2">GR10-1</strain>
    </source>
</reference>
<dbReference type="RefSeq" id="WP_240830499.1">
    <property type="nucleotide sequence ID" value="NZ_JAKWBL010000002.1"/>
</dbReference>
<comment type="caution">
    <text evidence="1">The sequence shown here is derived from an EMBL/GenBank/DDBJ whole genome shotgun (WGS) entry which is preliminary data.</text>
</comment>
<proteinExistence type="predicted"/>